<comment type="caution">
    <text evidence="1">The sequence shown here is derived from an EMBL/GenBank/DDBJ whole genome shotgun (WGS) entry which is preliminary data.</text>
</comment>
<gene>
    <name evidence="1" type="ORF">SLS63_006389</name>
</gene>
<name>A0ABR1P864_DIAER</name>
<dbReference type="Proteomes" id="UP001430848">
    <property type="component" value="Unassembled WGS sequence"/>
</dbReference>
<evidence type="ECO:0000313" key="2">
    <source>
        <dbReference type="Proteomes" id="UP001430848"/>
    </source>
</evidence>
<protein>
    <submittedName>
        <fullName evidence="1">Uncharacterized protein</fullName>
    </submittedName>
</protein>
<dbReference type="EMBL" id="JAKNSF020000031">
    <property type="protein sequence ID" value="KAK7728781.1"/>
    <property type="molecule type" value="Genomic_DNA"/>
</dbReference>
<accession>A0ABR1P864</accession>
<evidence type="ECO:0000313" key="1">
    <source>
        <dbReference type="EMBL" id="KAK7728781.1"/>
    </source>
</evidence>
<organism evidence="1 2">
    <name type="scientific">Diaporthe eres</name>
    <name type="common">Phomopsis oblonga</name>
    <dbReference type="NCBI Taxonomy" id="83184"/>
    <lineage>
        <taxon>Eukaryota</taxon>
        <taxon>Fungi</taxon>
        <taxon>Dikarya</taxon>
        <taxon>Ascomycota</taxon>
        <taxon>Pezizomycotina</taxon>
        <taxon>Sordariomycetes</taxon>
        <taxon>Sordariomycetidae</taxon>
        <taxon>Diaporthales</taxon>
        <taxon>Diaporthaceae</taxon>
        <taxon>Diaporthe</taxon>
        <taxon>Diaporthe eres species complex</taxon>
    </lineage>
</organism>
<reference evidence="1 2" key="1">
    <citation type="submission" date="2024-02" db="EMBL/GenBank/DDBJ databases">
        <title>De novo assembly and annotation of 12 fungi associated with fruit tree decline syndrome in Ontario, Canada.</title>
        <authorList>
            <person name="Sulman M."/>
            <person name="Ellouze W."/>
            <person name="Ilyukhin E."/>
        </authorList>
    </citation>
    <scope>NUCLEOTIDE SEQUENCE [LARGE SCALE GENOMIC DNA]</scope>
    <source>
        <strain evidence="1 2">M169</strain>
    </source>
</reference>
<sequence length="120" mass="12769">MVQFNADVVAAAAAALNFTQVALTPPLDWIAGGSLFPSQIIAGYNAPLDEYTAEEWSAHILDACKGFEACTSADGFQATNSGSTGGRFWFGYVYRGGATDESFYVRSEGVTDAFAYTIVE</sequence>
<keyword evidence="2" id="KW-1185">Reference proteome</keyword>
<proteinExistence type="predicted"/>